<accession>A0ACC2VF58</accession>
<name>A0ACC2VF58_9TREE</name>
<evidence type="ECO:0000313" key="1">
    <source>
        <dbReference type="EMBL" id="KAJ9097988.1"/>
    </source>
</evidence>
<gene>
    <name evidence="1" type="ORF">QFC19_006539</name>
</gene>
<protein>
    <submittedName>
        <fullName evidence="1">Uncharacterized protein</fullName>
    </submittedName>
</protein>
<proteinExistence type="predicted"/>
<evidence type="ECO:0000313" key="2">
    <source>
        <dbReference type="Proteomes" id="UP001241377"/>
    </source>
</evidence>
<organism evidence="1 2">
    <name type="scientific">Naganishia cerealis</name>
    <dbReference type="NCBI Taxonomy" id="610337"/>
    <lineage>
        <taxon>Eukaryota</taxon>
        <taxon>Fungi</taxon>
        <taxon>Dikarya</taxon>
        <taxon>Basidiomycota</taxon>
        <taxon>Agaricomycotina</taxon>
        <taxon>Tremellomycetes</taxon>
        <taxon>Filobasidiales</taxon>
        <taxon>Filobasidiaceae</taxon>
        <taxon>Naganishia</taxon>
    </lineage>
</organism>
<dbReference type="Proteomes" id="UP001241377">
    <property type="component" value="Unassembled WGS sequence"/>
</dbReference>
<sequence length="839" mass="95502">MRVRRLCSPQLLLFLSFLLATLVIATPASVKNQLEKAAETPDEKYIDLGAADELDKARKTDAKKPKKTVKDDSKAEDSTKKVSGEKSTKNTKNAPARPKDEDTSKDAKPGKVSKDLKQAGEKAKSAPKKAPKAAKKPQRNAKADVVEYDESSLGHKGFEMPPLLTMQDFDSVTSKQLSFVEFFSPYCHHCKQLAPTWEATVEEYQAEMKDLKIQMRQVNCIESGDLCEREDVVYYPNLRLYTPAKDKNGKLIPGKLKFVGSFPRSIMRTKENFLKYMKNSVAEYNAGAIDLPSVSKTVSMDELIKIVSGSIDLAVFVGFFPTTDKEWDAHEKSGKNLFPRECVQCLEWKQLWDRLLNLVQSTVRTANFNCRSHPDLCEQIGLKEFSKRGASARPHFAMFLPETAGIVRFDYSGELTIEAMKKFSTRLFENSQYEILTVPKLGDVMELRSNLPAKPLGLYYPLANVVSVVFYYDKNTVTEEDKTILPKLLQYVTDSKFNVHLYTGKVSPKKLYEQQVNDQGKNLVQFINNVVSSSERSFDEPNFLATTLTAKPTILIFKDNSLVTSIYQNLQLEDMKDYAKVEEFVARNQFPLYQELTPELVPSYFNTTYERVKGTQKVVIGFINSEDASATANYLYAMSLMAHEYHHTKKEYFFEKMKQAHKDEYDVSNRLKQRSADSLEMVKDMKREIPRYFDDDDVLFTFIDLAVNKDFARKLGLDINGRSYSPGHAIVVQRDGRYYWDQLVGGQPMNMDPESMSETLRYFLDPALVKVKAQMTTKLVGSPYPKIMRFMDYVHMHGIVGYLVLFAVFGMIHTLRRRKRSARRAGNSTLGAIIGAKAD</sequence>
<keyword evidence="2" id="KW-1185">Reference proteome</keyword>
<dbReference type="EMBL" id="JASBWR010000080">
    <property type="protein sequence ID" value="KAJ9097988.1"/>
    <property type="molecule type" value="Genomic_DNA"/>
</dbReference>
<comment type="caution">
    <text evidence="1">The sequence shown here is derived from an EMBL/GenBank/DDBJ whole genome shotgun (WGS) entry which is preliminary data.</text>
</comment>
<reference evidence="1" key="1">
    <citation type="submission" date="2023-04" db="EMBL/GenBank/DDBJ databases">
        <title>Draft Genome sequencing of Naganishia species isolated from polar environments using Oxford Nanopore Technology.</title>
        <authorList>
            <person name="Leo P."/>
            <person name="Venkateswaran K."/>
        </authorList>
    </citation>
    <scope>NUCLEOTIDE SEQUENCE</scope>
    <source>
        <strain evidence="1">MNA-CCFEE 5261</strain>
    </source>
</reference>